<dbReference type="PANTHER" id="PTHR42895">
    <property type="entry name" value="IRON-SULFUR CLUSTER-BINDING PROTEIN-RELATED"/>
    <property type="match status" value="1"/>
</dbReference>
<dbReference type="CDD" id="cd00207">
    <property type="entry name" value="fer2"/>
    <property type="match status" value="1"/>
</dbReference>
<evidence type="ECO:0000313" key="3">
    <source>
        <dbReference type="Proteomes" id="UP000186102"/>
    </source>
</evidence>
<dbReference type="GO" id="GO:0051536">
    <property type="term" value="F:iron-sulfur cluster binding"/>
    <property type="evidence" value="ECO:0007669"/>
    <property type="project" value="InterPro"/>
</dbReference>
<dbReference type="EMBL" id="MLBF01000012">
    <property type="protein sequence ID" value="OLN32037.1"/>
    <property type="molecule type" value="Genomic_DNA"/>
</dbReference>
<dbReference type="Pfam" id="PF14574">
    <property type="entry name" value="RACo_C_ter"/>
    <property type="match status" value="1"/>
</dbReference>
<dbReference type="InterPro" id="IPR052911">
    <property type="entry name" value="Corrinoid_activation_enz"/>
</dbReference>
<gene>
    <name evidence="2" type="ORF">DSOL_2130</name>
</gene>
<dbReference type="Gene3D" id="3.10.20.30">
    <property type="match status" value="1"/>
</dbReference>
<proteinExistence type="predicted"/>
<keyword evidence="3" id="KW-1185">Reference proteome</keyword>
<name>A0A1Q8QXH0_9FIRM</name>
<comment type="caution">
    <text evidence="2">The sequence shown here is derived from an EMBL/GenBank/DDBJ whole genome shotgun (WGS) entry which is preliminary data.</text>
</comment>
<dbReference type="PROSITE" id="PS51085">
    <property type="entry name" value="2FE2S_FER_2"/>
    <property type="match status" value="1"/>
</dbReference>
<evidence type="ECO:0000259" key="1">
    <source>
        <dbReference type="PROSITE" id="PS51085"/>
    </source>
</evidence>
<dbReference type="InterPro" id="IPR042259">
    <property type="entry name" value="Raco-like_middle_sf"/>
</dbReference>
<dbReference type="InterPro" id="IPR001041">
    <property type="entry name" value="2Fe-2S_ferredoxin-type"/>
</dbReference>
<feature type="domain" description="2Fe-2S ferredoxin-type" evidence="1">
    <location>
        <begin position="2"/>
        <end position="89"/>
    </location>
</feature>
<dbReference type="SUPFAM" id="SSF53067">
    <property type="entry name" value="Actin-like ATPase domain"/>
    <property type="match status" value="1"/>
</dbReference>
<dbReference type="AlphaFoldDB" id="A0A1Q8QXH0"/>
<dbReference type="InterPro" id="IPR036010">
    <property type="entry name" value="2Fe-2S_ferredoxin-like_sf"/>
</dbReference>
<dbReference type="InterPro" id="IPR043129">
    <property type="entry name" value="ATPase_NBD"/>
</dbReference>
<dbReference type="PANTHER" id="PTHR42895:SF2">
    <property type="entry name" value="IRON-SULFUR CLUSTER PROTEIN"/>
    <property type="match status" value="1"/>
</dbReference>
<dbReference type="SUPFAM" id="SSF54292">
    <property type="entry name" value="2Fe-2S ferredoxin-like"/>
    <property type="match status" value="1"/>
</dbReference>
<organism evidence="2 3">
    <name type="scientific">Desulfosporosinus metallidurans</name>
    <dbReference type="NCBI Taxonomy" id="1888891"/>
    <lineage>
        <taxon>Bacteria</taxon>
        <taxon>Bacillati</taxon>
        <taxon>Bacillota</taxon>
        <taxon>Clostridia</taxon>
        <taxon>Eubacteriales</taxon>
        <taxon>Desulfitobacteriaceae</taxon>
        <taxon>Desulfosporosinus</taxon>
    </lineage>
</organism>
<protein>
    <submittedName>
        <fullName evidence="2">Putative electron transfer protein</fullName>
    </submittedName>
</protein>
<dbReference type="Pfam" id="PF17651">
    <property type="entry name" value="Raco_middle"/>
    <property type="match status" value="1"/>
</dbReference>
<reference evidence="2 3" key="1">
    <citation type="submission" date="2016-09" db="EMBL/GenBank/DDBJ databases">
        <title>Complete genome of Desulfosporosinus sp. OL.</title>
        <authorList>
            <person name="Mardanov A."/>
            <person name="Beletsky A."/>
            <person name="Panova A."/>
            <person name="Karnachuk O."/>
            <person name="Ravin N."/>
        </authorList>
    </citation>
    <scope>NUCLEOTIDE SEQUENCE [LARGE SCALE GENOMIC DNA]</scope>
    <source>
        <strain evidence="2 3">OL</strain>
    </source>
</reference>
<dbReference type="OrthoDB" id="9810588at2"/>
<dbReference type="InterPro" id="IPR027980">
    <property type="entry name" value="RACo_C"/>
</dbReference>
<dbReference type="STRING" id="1888891.DSOL_2130"/>
<accession>A0A1Q8QXH0</accession>
<dbReference type="InterPro" id="IPR041414">
    <property type="entry name" value="Raco-like_middle"/>
</dbReference>
<dbReference type="Pfam" id="PF00111">
    <property type="entry name" value="Fer2"/>
    <property type="match status" value="1"/>
</dbReference>
<sequence length="573" mass="61764">MGMVHFTIEDISIEVNEGDRLAECIRAAGLTLETPCNGIGLCGKCRVKAWGDLYPPEESENGFINTPGIRLACLARVRGEVWIELSPKVNQLKTINQGYTIAVEVDSSVKQVFLPAPEKTAQAYLERLSYNSSSVDIYQKAGRLEQAKTLQIYGVLLDNCLIDLESEPGEILGVAIDIGTTGISAYLLDLANGEILNKESCLNPQTEFGGDVLSRISYCLENPQGPDQLREAILRKINQLVIDLTGTFGRAERVYQVVIAGNTTMLHFVLGVYSGSIAKSPYRPVFLEQVDLKAREAGILICPEGRITLLPSASGYVGADILAGVVATAFDKKGYPAVFLDIGTNGEIVANLGGRLIATSTAAGPALEGMNISCGCRAEEGAIDTFLIDDNFDLHFTTIGATSPKGICGSGLIDITAAMVKRNLVLASGRFNPNLDPRIKARVRDKKFYLTEEIYISQTDIRQIQLAKGAIAAGVTLLLEEAGIPLEAIEEAVIAGAFGYHINPDSIRDIGLLPKGFHGKITFVGNSSIEGARLALINKGVVAQIKELKERIEVLELSTNSCFQDYFVKALGF</sequence>
<dbReference type="RefSeq" id="WP_075364765.1">
    <property type="nucleotide sequence ID" value="NZ_MLBF01000012.1"/>
</dbReference>
<dbReference type="InterPro" id="IPR012675">
    <property type="entry name" value="Beta-grasp_dom_sf"/>
</dbReference>
<dbReference type="Gene3D" id="3.30.420.480">
    <property type="entry name" value="Domain of unknown function (DUF4445)"/>
    <property type="match status" value="1"/>
</dbReference>
<dbReference type="Proteomes" id="UP000186102">
    <property type="component" value="Unassembled WGS sequence"/>
</dbReference>
<evidence type="ECO:0000313" key="2">
    <source>
        <dbReference type="EMBL" id="OLN32037.1"/>
    </source>
</evidence>